<proteinExistence type="predicted"/>
<gene>
    <name evidence="1" type="ORF">SporoS204_11740</name>
</gene>
<dbReference type="Proteomes" id="UP000192486">
    <property type="component" value="Chromosome"/>
</dbReference>
<organism evidence="1 2">
    <name type="scientific">Sporosarcina ureae</name>
    <dbReference type="NCBI Taxonomy" id="1571"/>
    <lineage>
        <taxon>Bacteria</taxon>
        <taxon>Bacillati</taxon>
        <taxon>Bacillota</taxon>
        <taxon>Bacilli</taxon>
        <taxon>Bacillales</taxon>
        <taxon>Caryophanaceae</taxon>
        <taxon>Sporosarcina</taxon>
    </lineage>
</organism>
<protein>
    <submittedName>
        <fullName evidence="1">Uncharacterized protein</fullName>
    </submittedName>
</protein>
<reference evidence="1 2" key="1">
    <citation type="submission" date="2016-04" db="EMBL/GenBank/DDBJ databases">
        <title>Comparative Genomics and Epigenetics of Sporosarcina ureae.</title>
        <authorList>
            <person name="Oliver A.S."/>
            <person name="Cooper K.K."/>
        </authorList>
    </citation>
    <scope>NUCLEOTIDE SEQUENCE [LARGE SCALE GENOMIC DNA]</scope>
    <source>
        <strain evidence="1 2">S204</strain>
    </source>
</reference>
<sequence length="617" mass="71232">MIGNKEKCPCGSGEIVENCCGKTDMPGTNIVQEELKKVLNSYYETSLSPAEIQSLEGLLKEWAGRLGEWMEEEELVTNVSDYYFFIVRKDLWRRHLVKALNRTQNRGVRAILKSWQNAFITFAEVTKAEKEVYHMKEILGSGEYLLAREAGEPEDVRAIVAIVLEEMRNEERWVMPISAIAVNEHMSDELLTRVQELAETSDEKNSFDFFKKHLVDIYEVVCKLDVQTLSDVVEQNFTPLQREVIEILDAKLEKEELYPGAYEMVLSLMAYYFTDQDPKFRKPEVLAAAAFQLAVDTNMMPNTYTQAEVGKLFDVSVSSFRKHTDILLEKIEELEKMMEEGKKDAAYPIGTNPLPSEQMNWQVHMLTQKHNFDSLEEAQAYIQEAMQQPFEPENQQQEAQMLCYMAYNAETIEQRHDFAVGAYGADPTNVDALLLQTELTDSKDEQEKFFKQAIFSGEKQFDNRAEDAWKFAPNRPYLRSLLQYGVWLYEQDRFADASEMFIRLLSLDLFDHQRARYLAVSSLIHQGEIDQATRLLEATEEVSEGDAAYWYLSWLVEMERAQGESSENALELFAKAEQLNPHVSKLMEMAVEKMSYPKSVALIPGSHEEAHYIWYLL</sequence>
<accession>A0ABM6JXP7</accession>
<keyword evidence="2" id="KW-1185">Reference proteome</keyword>
<name>A0ABM6JXP7_SPOUR</name>
<evidence type="ECO:0000313" key="2">
    <source>
        <dbReference type="Proteomes" id="UP000192486"/>
    </source>
</evidence>
<evidence type="ECO:0000313" key="1">
    <source>
        <dbReference type="EMBL" id="ARF14761.1"/>
    </source>
</evidence>
<dbReference type="InterPro" id="IPR011990">
    <property type="entry name" value="TPR-like_helical_dom_sf"/>
</dbReference>
<dbReference type="SUPFAM" id="SSF48452">
    <property type="entry name" value="TPR-like"/>
    <property type="match status" value="1"/>
</dbReference>
<dbReference type="Gene3D" id="1.25.40.10">
    <property type="entry name" value="Tetratricopeptide repeat domain"/>
    <property type="match status" value="1"/>
</dbReference>
<dbReference type="EMBL" id="CP015108">
    <property type="protein sequence ID" value="ARF14761.1"/>
    <property type="molecule type" value="Genomic_DNA"/>
</dbReference>